<name>A0A2Z6IC01_9BURK</name>
<keyword evidence="10 17" id="KW-1133">Transmembrane helix</keyword>
<dbReference type="Pfam" id="PF09397">
    <property type="entry name" value="FtsK_gamma"/>
    <property type="match status" value="1"/>
</dbReference>
<dbReference type="RefSeq" id="WP_120177661.1">
    <property type="nucleotide sequence ID" value="NZ_AP018786.1"/>
</dbReference>
<dbReference type="InterPro" id="IPR036388">
    <property type="entry name" value="WH-like_DNA-bd_sf"/>
</dbReference>
<feature type="binding site" evidence="15">
    <location>
        <begin position="459"/>
        <end position="466"/>
    </location>
    <ligand>
        <name>ATP</name>
        <dbReference type="ChEBI" id="CHEBI:30616"/>
    </ligand>
</feature>
<dbReference type="GO" id="GO:0005524">
    <property type="term" value="F:ATP binding"/>
    <property type="evidence" value="ECO:0007669"/>
    <property type="project" value="UniProtKB-UniRule"/>
</dbReference>
<dbReference type="InterPro" id="IPR036390">
    <property type="entry name" value="WH_DNA-bd_sf"/>
</dbReference>
<reference evidence="19 20" key="1">
    <citation type="journal article" date="2018" name="Int. J. Syst. Evol. Microbiol.">
        <title>Mesosutterella multiformis gen. nov., sp. nov., a member of the family Sutterellaceae and Sutterella megalosphaeroides sp. nov., isolated from human faeces.</title>
        <authorList>
            <person name="Sakamoto M."/>
            <person name="Ikeyama N."/>
            <person name="Kunihiro T."/>
            <person name="Iino T."/>
            <person name="Yuki M."/>
            <person name="Ohkuma M."/>
        </authorList>
    </citation>
    <scope>NUCLEOTIDE SEQUENCE [LARGE SCALE GENOMIC DNA]</scope>
    <source>
        <strain evidence="19 20">6FBBBH3</strain>
    </source>
</reference>
<feature type="domain" description="FtsK" evidence="18">
    <location>
        <begin position="442"/>
        <end position="652"/>
    </location>
</feature>
<dbReference type="PANTHER" id="PTHR22683">
    <property type="entry name" value="SPORULATION PROTEIN RELATED"/>
    <property type="match status" value="1"/>
</dbReference>
<evidence type="ECO:0000256" key="1">
    <source>
        <dbReference type="ARBA" id="ARBA00004533"/>
    </source>
</evidence>
<protein>
    <submittedName>
        <fullName evidence="19">DNA translocase FtsK</fullName>
    </submittedName>
</protein>
<evidence type="ECO:0000313" key="19">
    <source>
        <dbReference type="EMBL" id="BBF24115.1"/>
    </source>
</evidence>
<feature type="region of interest" description="Disordered" evidence="16">
    <location>
        <begin position="281"/>
        <end position="327"/>
    </location>
</feature>
<evidence type="ECO:0000256" key="11">
    <source>
        <dbReference type="ARBA" id="ARBA00023125"/>
    </source>
</evidence>
<dbReference type="Pfam" id="PF17854">
    <property type="entry name" value="FtsK_alpha"/>
    <property type="match status" value="1"/>
</dbReference>
<dbReference type="PANTHER" id="PTHR22683:SF41">
    <property type="entry name" value="DNA TRANSLOCASE FTSK"/>
    <property type="match status" value="1"/>
</dbReference>
<dbReference type="KEGG" id="sutt:SUTMEG_20060"/>
<dbReference type="Gene3D" id="3.40.50.300">
    <property type="entry name" value="P-loop containing nucleotide triphosphate hydrolases"/>
    <property type="match status" value="1"/>
</dbReference>
<dbReference type="InterPro" id="IPR050206">
    <property type="entry name" value="FtsK/SpoIIIE/SftA"/>
</dbReference>
<keyword evidence="6 17" id="KW-0812">Transmembrane</keyword>
<evidence type="ECO:0000256" key="4">
    <source>
        <dbReference type="ARBA" id="ARBA00022475"/>
    </source>
</evidence>
<keyword evidence="9 15" id="KW-0067">ATP-binding</keyword>
<dbReference type="GO" id="GO:0007059">
    <property type="term" value="P:chromosome segregation"/>
    <property type="evidence" value="ECO:0007669"/>
    <property type="project" value="UniProtKB-KW"/>
</dbReference>
<feature type="transmembrane region" description="Helical" evidence="17">
    <location>
        <begin position="187"/>
        <end position="209"/>
    </location>
</feature>
<dbReference type="InterPro" id="IPR027417">
    <property type="entry name" value="P-loop_NTPase"/>
</dbReference>
<evidence type="ECO:0000256" key="8">
    <source>
        <dbReference type="ARBA" id="ARBA00022829"/>
    </source>
</evidence>
<dbReference type="SUPFAM" id="SSF46785">
    <property type="entry name" value="Winged helix' DNA-binding domain"/>
    <property type="match status" value="1"/>
</dbReference>
<keyword evidence="4" id="KW-1003">Cell membrane</keyword>
<proteinExistence type="inferred from homology"/>
<evidence type="ECO:0000256" key="12">
    <source>
        <dbReference type="ARBA" id="ARBA00023136"/>
    </source>
</evidence>
<gene>
    <name evidence="19" type="primary">ftsK</name>
    <name evidence="19" type="ORF">SUTMEG_20060</name>
</gene>
<dbReference type="Pfam" id="PF01580">
    <property type="entry name" value="FtsK_SpoIIIE"/>
    <property type="match status" value="1"/>
</dbReference>
<sequence length="796" mass="86829">MARKSNQKRKTTDRDALSERSRWARLLAWMLERIKAGLHHVVHFLWEWSWTFSIPVGVILAMTLGSYSPDDPAFSVSTSKSPENLCGLWGAWAADLLFGAFGLSAWWIVPGFFMIAVFAIRSQLRRARGETDPERINPPKFSACVGFLALMLGSTGLEALRLRRFEVVLPAHSGGVLGHSLGTSLEYYVGLGLSTVMFFTLMAIGLSLLMDFSWVNVSESLGRFLDRFVIRPIVRLKSGEGPEAETKLAAQAEGDLAKQSRAAAVDTESRLPLRIIKPKAAAPERAAPAPRSEAPRPEGRGLGADSPRPSLGLLDDPDEETRGVDEETIGMTSRLIVSKLKSYNIEAAVMSAQPGPVITQYWLEPGAGVKGSQIENARDDLRRALGVQAVRVVLSVPGTSYIALEVPNPVRQTVRLKEILQSEAYETSKSLLTLAIGKDIAGRPFVMDLAKTPHLLVAGTTGSGKSVGINAMILSMLYRTDPSQLRLVLIDPKMLEFSLYNGIPHLLCPVVTDMNKAATALKWLTREMDNRYAVMSRIGVRHFTSYNERVREAIERGQPIRDPMAAPDDPLAGTLEPWPYIVCVVDELADLMLTNRKEVEGEITRLTQKARAAGIHLILATQRPSVDVVTSLIKANVPTRISFQVASAIDSRVILGEPGAEQLLGYGDLLLHRPGEPGAKRVQGCFVADGEVQRVVDELKKYGSPSYVSDVTESVDPEAAGDDAGGSRRSGETDPLYDQAVQVVLSEKRASISFVQRHLGIGYNRAANILEAMEEAGIVSKASATGKRSILVNSEH</sequence>
<dbReference type="InterPro" id="IPR018541">
    <property type="entry name" value="Ftsk_gamma"/>
</dbReference>
<keyword evidence="11" id="KW-0238">DNA-binding</keyword>
<comment type="function">
    <text evidence="14">Essential cell division protein that coordinates cell division and chromosome segregation. The N-terminus is involved in assembly of the cell-division machinery. The C-terminus functions as a DNA motor that moves dsDNA in an ATP-dependent manner towards the dif recombination site, which is located within the replication terminus region. Translocation stops specifically at Xer-dif sites, where FtsK interacts with the Xer recombinase, allowing activation of chromosome unlinking by recombination. FtsK orienting polar sequences (KOPS) guide the direction of DNA translocation. FtsK can remove proteins from DNA as it translocates, but translocation stops specifically at XerCD-dif site, thereby preventing removal of XerC and XerD from dif.</text>
</comment>
<comment type="similarity">
    <text evidence="3">Belongs to the FtsK/SpoIIIE/SftA family.</text>
</comment>
<evidence type="ECO:0000256" key="14">
    <source>
        <dbReference type="ARBA" id="ARBA00024784"/>
    </source>
</evidence>
<evidence type="ECO:0000256" key="10">
    <source>
        <dbReference type="ARBA" id="ARBA00022989"/>
    </source>
</evidence>
<evidence type="ECO:0000259" key="18">
    <source>
        <dbReference type="PROSITE" id="PS50901"/>
    </source>
</evidence>
<dbReference type="GO" id="GO:0051301">
    <property type="term" value="P:cell division"/>
    <property type="evidence" value="ECO:0007669"/>
    <property type="project" value="UniProtKB-KW"/>
</dbReference>
<dbReference type="PROSITE" id="PS50901">
    <property type="entry name" value="FTSK"/>
    <property type="match status" value="1"/>
</dbReference>
<evidence type="ECO:0000256" key="7">
    <source>
        <dbReference type="ARBA" id="ARBA00022741"/>
    </source>
</evidence>
<evidence type="ECO:0000256" key="15">
    <source>
        <dbReference type="PROSITE-ProRule" id="PRU00289"/>
    </source>
</evidence>
<dbReference type="InterPro" id="IPR002543">
    <property type="entry name" value="FtsK_dom"/>
</dbReference>
<evidence type="ECO:0000256" key="16">
    <source>
        <dbReference type="SAM" id="MobiDB-lite"/>
    </source>
</evidence>
<evidence type="ECO:0000256" key="2">
    <source>
        <dbReference type="ARBA" id="ARBA00004651"/>
    </source>
</evidence>
<dbReference type="InterPro" id="IPR041027">
    <property type="entry name" value="FtsK_alpha"/>
</dbReference>
<feature type="compositionally biased region" description="Low complexity" evidence="16">
    <location>
        <begin position="281"/>
        <end position="292"/>
    </location>
</feature>
<keyword evidence="13" id="KW-0131">Cell cycle</keyword>
<evidence type="ECO:0000256" key="13">
    <source>
        <dbReference type="ARBA" id="ARBA00023306"/>
    </source>
</evidence>
<evidence type="ECO:0000256" key="6">
    <source>
        <dbReference type="ARBA" id="ARBA00022692"/>
    </source>
</evidence>
<dbReference type="InterPro" id="IPR025199">
    <property type="entry name" value="FtsK_4TM"/>
</dbReference>
<evidence type="ECO:0000256" key="17">
    <source>
        <dbReference type="SAM" id="Phobius"/>
    </source>
</evidence>
<dbReference type="AlphaFoldDB" id="A0A2Z6IC01"/>
<evidence type="ECO:0000313" key="20">
    <source>
        <dbReference type="Proteomes" id="UP000271003"/>
    </source>
</evidence>
<accession>A0A2Z6IC01</accession>
<feature type="transmembrane region" description="Helical" evidence="17">
    <location>
        <begin position="87"/>
        <end position="120"/>
    </location>
</feature>
<evidence type="ECO:0000256" key="3">
    <source>
        <dbReference type="ARBA" id="ARBA00006474"/>
    </source>
</evidence>
<keyword evidence="12 17" id="KW-0472">Membrane</keyword>
<feature type="region of interest" description="Disordered" evidence="16">
    <location>
        <begin position="707"/>
        <end position="733"/>
    </location>
</feature>
<dbReference type="Gene3D" id="3.30.980.40">
    <property type="match status" value="1"/>
</dbReference>
<keyword evidence="7 15" id="KW-0547">Nucleotide-binding</keyword>
<dbReference type="GO" id="GO:0005886">
    <property type="term" value="C:plasma membrane"/>
    <property type="evidence" value="ECO:0007669"/>
    <property type="project" value="UniProtKB-SubCell"/>
</dbReference>
<evidence type="ECO:0000256" key="9">
    <source>
        <dbReference type="ARBA" id="ARBA00022840"/>
    </source>
</evidence>
<evidence type="ECO:0000256" key="5">
    <source>
        <dbReference type="ARBA" id="ARBA00022618"/>
    </source>
</evidence>
<organism evidence="19 20">
    <name type="scientific">Sutterella megalosphaeroides</name>
    <dbReference type="NCBI Taxonomy" id="2494234"/>
    <lineage>
        <taxon>Bacteria</taxon>
        <taxon>Pseudomonadati</taxon>
        <taxon>Pseudomonadota</taxon>
        <taxon>Betaproteobacteria</taxon>
        <taxon>Burkholderiales</taxon>
        <taxon>Sutterellaceae</taxon>
        <taxon>Sutterella</taxon>
    </lineage>
</organism>
<feature type="transmembrane region" description="Helical" evidence="17">
    <location>
        <begin position="44"/>
        <end position="67"/>
    </location>
</feature>
<dbReference type="Pfam" id="PF13491">
    <property type="entry name" value="FtsK_4TM"/>
    <property type="match status" value="1"/>
</dbReference>
<dbReference type="Proteomes" id="UP000271003">
    <property type="component" value="Chromosome"/>
</dbReference>
<dbReference type="CDD" id="cd01127">
    <property type="entry name" value="TrwB_TraG_TraD_VirD4"/>
    <property type="match status" value="1"/>
</dbReference>
<keyword evidence="20" id="KW-1185">Reference proteome</keyword>
<dbReference type="EMBL" id="AP018786">
    <property type="protein sequence ID" value="BBF24115.1"/>
    <property type="molecule type" value="Genomic_DNA"/>
</dbReference>
<keyword evidence="5" id="KW-0132">Cell division</keyword>
<comment type="subcellular location">
    <subcellularLocation>
        <location evidence="1">Cell inner membrane</location>
    </subcellularLocation>
    <subcellularLocation>
        <location evidence="2">Cell membrane</location>
        <topology evidence="2">Multi-pass membrane protein</topology>
    </subcellularLocation>
</comment>
<dbReference type="GO" id="GO:0003677">
    <property type="term" value="F:DNA binding"/>
    <property type="evidence" value="ECO:0007669"/>
    <property type="project" value="UniProtKB-KW"/>
</dbReference>
<dbReference type="Gene3D" id="1.10.10.10">
    <property type="entry name" value="Winged helix-like DNA-binding domain superfamily/Winged helix DNA-binding domain"/>
    <property type="match status" value="1"/>
</dbReference>
<dbReference type="SMART" id="SM00843">
    <property type="entry name" value="Ftsk_gamma"/>
    <property type="match status" value="1"/>
</dbReference>
<dbReference type="SUPFAM" id="SSF52540">
    <property type="entry name" value="P-loop containing nucleoside triphosphate hydrolases"/>
    <property type="match status" value="1"/>
</dbReference>
<keyword evidence="8" id="KW-0159">Chromosome partition</keyword>
<dbReference type="OrthoDB" id="9807790at2"/>